<protein>
    <submittedName>
        <fullName evidence="2">DUF402 domain-containing protein</fullName>
    </submittedName>
</protein>
<organism evidence="2 3">
    <name type="scientific">Isoptericola peretonis</name>
    <dbReference type="NCBI Taxonomy" id="2918523"/>
    <lineage>
        <taxon>Bacteria</taxon>
        <taxon>Bacillati</taxon>
        <taxon>Actinomycetota</taxon>
        <taxon>Actinomycetes</taxon>
        <taxon>Micrococcales</taxon>
        <taxon>Promicromonosporaceae</taxon>
        <taxon>Isoptericola</taxon>
    </lineage>
</organism>
<evidence type="ECO:0000259" key="1">
    <source>
        <dbReference type="Pfam" id="PF04167"/>
    </source>
</evidence>
<dbReference type="RefSeq" id="WP_416343000.1">
    <property type="nucleotide sequence ID" value="NZ_JALQCY010000002.1"/>
</dbReference>
<dbReference type="Proteomes" id="UP001651050">
    <property type="component" value="Unassembled WGS sequence"/>
</dbReference>
<evidence type="ECO:0000313" key="3">
    <source>
        <dbReference type="Proteomes" id="UP001651050"/>
    </source>
</evidence>
<proteinExistence type="predicted"/>
<comment type="caution">
    <text evidence="2">The sequence shown here is derived from an EMBL/GenBank/DDBJ whole genome shotgun (WGS) entry which is preliminary data.</text>
</comment>
<feature type="domain" description="DUF402" evidence="1">
    <location>
        <begin position="15"/>
        <end position="155"/>
    </location>
</feature>
<dbReference type="InterPro" id="IPR035930">
    <property type="entry name" value="FomD-like_sf"/>
</dbReference>
<gene>
    <name evidence="2" type="ORF">M1843_05155</name>
</gene>
<dbReference type="SUPFAM" id="SSF159234">
    <property type="entry name" value="FomD-like"/>
    <property type="match status" value="1"/>
</dbReference>
<dbReference type="Pfam" id="PF04167">
    <property type="entry name" value="DUF402"/>
    <property type="match status" value="1"/>
</dbReference>
<dbReference type="Gene3D" id="2.40.380.10">
    <property type="entry name" value="FomD-like"/>
    <property type="match status" value="1"/>
</dbReference>
<dbReference type="InterPro" id="IPR007295">
    <property type="entry name" value="DUF402"/>
</dbReference>
<reference evidence="2 3" key="1">
    <citation type="submission" date="2022-02" db="EMBL/GenBank/DDBJ databases">
        <title>The car tank lid bacteriome: a reservoir of bacteria with potential in bioremediation of fuel.</title>
        <authorList>
            <person name="Vidal-Verdu A."/>
            <person name="Gomez-Martinez D."/>
            <person name="Latorre-Perez A."/>
            <person name="Pereto J."/>
            <person name="Porcar M."/>
        </authorList>
    </citation>
    <scope>NUCLEOTIDE SEQUENCE [LARGE SCALE GENOMIC DNA]</scope>
    <source>
        <strain evidence="2 3">4D.3</strain>
    </source>
</reference>
<name>A0ABT0J151_9MICO</name>
<sequence length="184" mass="20676">MGDDEVRVVWRKFDGGLHWRHPMTRLGEDEFGVWLGAAAGTVYRRGEPGRETAVMAVEDDRVLLVPHDAWWTAEFQAAPARLDAYCDVATPATWSAAGEVTMVDLDLDVCRIREDMSVFVDDEDEFADHRVRYGYPADVVERAEAAAAWLTTALRDGFVPFGSHYRSWLDPFSTITRAGNLRPA</sequence>
<evidence type="ECO:0000313" key="2">
    <source>
        <dbReference type="EMBL" id="MCK9793134.1"/>
    </source>
</evidence>
<dbReference type="EMBL" id="JALQCY010000002">
    <property type="protein sequence ID" value="MCK9793134.1"/>
    <property type="molecule type" value="Genomic_DNA"/>
</dbReference>
<accession>A0ABT0J151</accession>
<keyword evidence="3" id="KW-1185">Reference proteome</keyword>